<dbReference type="AlphaFoldDB" id="A0A4U0GU46"/>
<organism evidence="1 2">
    <name type="scientific">Sphingobacterium alkalisoli</name>
    <dbReference type="NCBI Taxonomy" id="1874115"/>
    <lineage>
        <taxon>Bacteria</taxon>
        <taxon>Pseudomonadati</taxon>
        <taxon>Bacteroidota</taxon>
        <taxon>Sphingobacteriia</taxon>
        <taxon>Sphingobacteriales</taxon>
        <taxon>Sphingobacteriaceae</taxon>
        <taxon>Sphingobacterium</taxon>
    </lineage>
</organism>
<evidence type="ECO:0000313" key="2">
    <source>
        <dbReference type="Proteomes" id="UP000309872"/>
    </source>
</evidence>
<dbReference type="PROSITE" id="PS51257">
    <property type="entry name" value="PROKAR_LIPOPROTEIN"/>
    <property type="match status" value="1"/>
</dbReference>
<dbReference type="OrthoDB" id="1490168at2"/>
<sequence>MRRIFYVLFALTFMGCGDNKNRVDNSTLVDTNKLNKQPSSMEIGQNDYKILPIDESGGDPTLVAFIDKLKKIVSEKDTSELFKSLDTAITVSYGGGIHGVIEFSKNWKLDRPEESELWKTLDQILTMGGTWENDGEYFCIPYAQSEKAFNKHTYDFDWYSTAVCISSDVTVYEQPRTNSLKIATLNYDIVEIDHEFTNSEFTKINTIDKRIEGYVKMGTLIHVAAPKLVIRKIDKKWKIAAFAPFD</sequence>
<comment type="caution">
    <text evidence="1">The sequence shown here is derived from an EMBL/GenBank/DDBJ whole genome shotgun (WGS) entry which is preliminary data.</text>
</comment>
<gene>
    <name evidence="1" type="ORF">FAZ19_19065</name>
</gene>
<reference evidence="1 2" key="1">
    <citation type="submission" date="2019-04" db="EMBL/GenBank/DDBJ databases">
        <title>Sphingobacterium olei sp. nov., isolated from oil-contaminated soil.</title>
        <authorList>
            <person name="Liu B."/>
        </authorList>
    </citation>
    <scope>NUCLEOTIDE SEQUENCE [LARGE SCALE GENOMIC DNA]</scope>
    <source>
        <strain evidence="1 2">Y3L14</strain>
    </source>
</reference>
<dbReference type="RefSeq" id="WP_136822361.1">
    <property type="nucleotide sequence ID" value="NZ_BMJX01000007.1"/>
</dbReference>
<name>A0A4U0GU46_9SPHI</name>
<protein>
    <recommendedName>
        <fullName evidence="3">Lipoprotein</fullName>
    </recommendedName>
</protein>
<evidence type="ECO:0008006" key="3">
    <source>
        <dbReference type="Google" id="ProtNLM"/>
    </source>
</evidence>
<accession>A0A4U0GU46</accession>
<dbReference type="EMBL" id="SUKA01000007">
    <property type="protein sequence ID" value="TJY62575.1"/>
    <property type="molecule type" value="Genomic_DNA"/>
</dbReference>
<proteinExistence type="predicted"/>
<dbReference type="Proteomes" id="UP000309872">
    <property type="component" value="Unassembled WGS sequence"/>
</dbReference>
<evidence type="ECO:0000313" key="1">
    <source>
        <dbReference type="EMBL" id="TJY62575.1"/>
    </source>
</evidence>
<keyword evidence="2" id="KW-1185">Reference proteome</keyword>